<dbReference type="AlphaFoldDB" id="A0A1H4BZ47"/>
<dbReference type="RefSeq" id="WP_245712037.1">
    <property type="nucleotide sequence ID" value="NZ_FNRD01000005.1"/>
</dbReference>
<dbReference type="InterPro" id="IPR029052">
    <property type="entry name" value="Metallo-depent_PP-like"/>
</dbReference>
<protein>
    <recommendedName>
        <fullName evidence="1">Calcineurin-like phosphoesterase domain-containing protein</fullName>
    </recommendedName>
</protein>
<dbReference type="PANTHER" id="PTHR31302">
    <property type="entry name" value="TRANSMEMBRANE PROTEIN WITH METALLOPHOSPHOESTERASE DOMAIN-RELATED"/>
    <property type="match status" value="1"/>
</dbReference>
<keyword evidence="3" id="KW-1185">Reference proteome</keyword>
<accession>A0A1H4BZ47</accession>
<gene>
    <name evidence="2" type="ORF">SAMN05443667_105133</name>
</gene>
<reference evidence="3" key="1">
    <citation type="submission" date="2016-10" db="EMBL/GenBank/DDBJ databases">
        <authorList>
            <person name="Varghese N."/>
            <person name="Submissions S."/>
        </authorList>
    </citation>
    <scope>NUCLEOTIDE SEQUENCE [LARGE SCALE GENOMIC DNA]</scope>
    <source>
        <strain evidence="3">DSM 22376</strain>
    </source>
</reference>
<feature type="domain" description="Calcineurin-like phosphoesterase" evidence="1">
    <location>
        <begin position="48"/>
        <end position="117"/>
    </location>
</feature>
<dbReference type="Gene3D" id="3.60.21.10">
    <property type="match status" value="1"/>
</dbReference>
<evidence type="ECO:0000259" key="1">
    <source>
        <dbReference type="Pfam" id="PF00149"/>
    </source>
</evidence>
<sequence length="117" mass="13739">MTNLTRRKFIKRGILALIGLVLLDSIWFEKYVIDWNYFDISKSKKNRIKIIQISDLHFDELRYFHKTIAKKINSIQPDLVFITGDSVDKTGKTASLNEFLQLIDQSIQKYAITGNWE</sequence>
<evidence type="ECO:0000313" key="3">
    <source>
        <dbReference type="Proteomes" id="UP000198951"/>
    </source>
</evidence>
<organism evidence="2 3">
    <name type="scientific">Flavobacterium gillisiae</name>
    <dbReference type="NCBI Taxonomy" id="150146"/>
    <lineage>
        <taxon>Bacteria</taxon>
        <taxon>Pseudomonadati</taxon>
        <taxon>Bacteroidota</taxon>
        <taxon>Flavobacteriia</taxon>
        <taxon>Flavobacteriales</taxon>
        <taxon>Flavobacteriaceae</taxon>
        <taxon>Flavobacterium</taxon>
    </lineage>
</organism>
<dbReference type="Pfam" id="PF00149">
    <property type="entry name" value="Metallophos"/>
    <property type="match status" value="1"/>
</dbReference>
<dbReference type="GO" id="GO:0016787">
    <property type="term" value="F:hydrolase activity"/>
    <property type="evidence" value="ECO:0007669"/>
    <property type="project" value="InterPro"/>
</dbReference>
<dbReference type="PANTHER" id="PTHR31302:SF0">
    <property type="entry name" value="TRANSMEMBRANE PROTEIN WITH METALLOPHOSPHOESTERASE DOMAIN"/>
    <property type="match status" value="1"/>
</dbReference>
<dbReference type="Proteomes" id="UP000198951">
    <property type="component" value="Unassembled WGS sequence"/>
</dbReference>
<dbReference type="SUPFAM" id="SSF56300">
    <property type="entry name" value="Metallo-dependent phosphatases"/>
    <property type="match status" value="1"/>
</dbReference>
<proteinExistence type="predicted"/>
<dbReference type="EMBL" id="FNRD01000005">
    <property type="protein sequence ID" value="SEA53112.1"/>
    <property type="molecule type" value="Genomic_DNA"/>
</dbReference>
<evidence type="ECO:0000313" key="2">
    <source>
        <dbReference type="EMBL" id="SEA53112.1"/>
    </source>
</evidence>
<dbReference type="InterPro" id="IPR051158">
    <property type="entry name" value="Metallophosphoesterase_sf"/>
</dbReference>
<dbReference type="InterPro" id="IPR004843">
    <property type="entry name" value="Calcineurin-like_PHP"/>
</dbReference>
<dbReference type="STRING" id="150146.SAMN05443667_105133"/>
<name>A0A1H4BZ47_9FLAO</name>